<sequence>MRAKRRTEQEQYEIMMECRQSGLSDHQWCLEHDINPGTFFTRSVVFASRLVNFQN</sequence>
<gene>
    <name evidence="2" type="ORF">ERS852520_00883</name>
    <name evidence="1" type="ORF">ERS852571_03104</name>
</gene>
<evidence type="ECO:0000313" key="1">
    <source>
        <dbReference type="EMBL" id="CUN19368.1"/>
    </source>
</evidence>
<dbReference type="EMBL" id="CZAU01000006">
    <property type="protein sequence ID" value="CUP22777.1"/>
    <property type="molecule type" value="Genomic_DNA"/>
</dbReference>
<organism evidence="2 4">
    <name type="scientific">Anaerostipes hadrus</name>
    <dbReference type="NCBI Taxonomy" id="649756"/>
    <lineage>
        <taxon>Bacteria</taxon>
        <taxon>Bacillati</taxon>
        <taxon>Bacillota</taxon>
        <taxon>Clostridia</taxon>
        <taxon>Lachnospirales</taxon>
        <taxon>Lachnospiraceae</taxon>
        <taxon>Anaerostipes</taxon>
    </lineage>
</organism>
<accession>A0A174LJM1</accession>
<evidence type="ECO:0000313" key="2">
    <source>
        <dbReference type="EMBL" id="CUP22777.1"/>
    </source>
</evidence>
<dbReference type="RefSeq" id="WP_155511658.1">
    <property type="nucleotide sequence ID" value="NZ_CAXSPF010000024.1"/>
</dbReference>
<dbReference type="Proteomes" id="UP000095553">
    <property type="component" value="Unassembled WGS sequence"/>
</dbReference>
<protein>
    <recommendedName>
        <fullName evidence="5">Transposase</fullName>
    </recommendedName>
</protein>
<dbReference type="AlphaFoldDB" id="A0A174LJM1"/>
<dbReference type="Proteomes" id="UP000095564">
    <property type="component" value="Unassembled WGS sequence"/>
</dbReference>
<dbReference type="OrthoDB" id="9808061at2"/>
<name>A0A174LJM1_ANAHA</name>
<evidence type="ECO:0008006" key="5">
    <source>
        <dbReference type="Google" id="ProtNLM"/>
    </source>
</evidence>
<evidence type="ECO:0000313" key="4">
    <source>
        <dbReference type="Proteomes" id="UP000095564"/>
    </source>
</evidence>
<dbReference type="EMBL" id="CYXY01000034">
    <property type="protein sequence ID" value="CUN19368.1"/>
    <property type="molecule type" value="Genomic_DNA"/>
</dbReference>
<proteinExistence type="predicted"/>
<reference evidence="3 4" key="1">
    <citation type="submission" date="2015-09" db="EMBL/GenBank/DDBJ databases">
        <authorList>
            <consortium name="Pathogen Informatics"/>
        </authorList>
    </citation>
    <scope>NUCLEOTIDE SEQUENCE [LARGE SCALE GENOMIC DNA]</scope>
    <source>
        <strain evidence="2 4">2789STDY5834908</strain>
        <strain evidence="1 3">2789STDY5834959</strain>
    </source>
</reference>
<evidence type="ECO:0000313" key="3">
    <source>
        <dbReference type="Proteomes" id="UP000095553"/>
    </source>
</evidence>